<proteinExistence type="predicted"/>
<dbReference type="RefSeq" id="WP_078497575.1">
    <property type="nucleotide sequence ID" value="NZ_MSZX01000002.1"/>
</dbReference>
<comment type="caution">
    <text evidence="1">The sequence shown here is derived from an EMBL/GenBank/DDBJ whole genome shotgun (WGS) entry which is preliminary data.</text>
</comment>
<dbReference type="AlphaFoldDB" id="A0A1T2XK82"/>
<evidence type="ECO:0000313" key="2">
    <source>
        <dbReference type="Proteomes" id="UP000190188"/>
    </source>
</evidence>
<evidence type="ECO:0000313" key="1">
    <source>
        <dbReference type="EMBL" id="OPA80228.1"/>
    </source>
</evidence>
<accession>A0A1T2XK82</accession>
<gene>
    <name evidence="1" type="ORF">BVG16_05650</name>
</gene>
<keyword evidence="2" id="KW-1185">Reference proteome</keyword>
<reference evidence="1 2" key="1">
    <citation type="submission" date="2017-01" db="EMBL/GenBank/DDBJ databases">
        <title>Genome analysis of Paenibacillus selenitrireducens ES3-24.</title>
        <authorList>
            <person name="Xu D."/>
            <person name="Yao R."/>
            <person name="Zheng S."/>
        </authorList>
    </citation>
    <scope>NUCLEOTIDE SEQUENCE [LARGE SCALE GENOMIC DNA]</scope>
    <source>
        <strain evidence="1 2">ES3-24</strain>
    </source>
</reference>
<dbReference type="PROSITE" id="PS00221">
    <property type="entry name" value="MIP"/>
    <property type="match status" value="1"/>
</dbReference>
<sequence>MATTPKLNLPLIDHTMIADVPRDMNALANALDAKVETTEGAQAKADHVKTYVDTELLETASKPLNLNYGKQIVEAENTCLYELTGLKGRTLVNLLGRRSNFEDALPVDRNPSLAIFELDAERVNNLRSLKITNKHAADRRFMSFFDATSDIPTFYANKYYLCVGHVKPLTNQTVVEMAGTSFLCPTINTWTNVVLKINPTTDKMSKINIISTTVNDVVKIAGFRLLELSKADYDEIATMTDDQVVAKYPYVDSLQNVANPYVIGYGENLLPPFTEWYPTSQINLTPVSAYEATVNKKDGANYATAGAELVLTPNTDARFAVTRTANFTAAGTYGTYLNVFSVDGAGNQTQISLADTSYNTTKGTRDLYSTFRVPSDSVYIRVIVGVDTISTGTFTFKNPVITLGTVAKLFVPRQDSMIKLTTELASNVDGTVTDELFAKDGQYWKLAKWKKVLSDGSSISSPGMTTKTGYKVLALTHNQIGGLPDNVHVNIIGVKYDGKILPFMADATAGVDVVNIYNKTVYISVSNADSGWGDAYTPTADEIKAYFNGYIMFNGANEQPPYNGTGKKAWIAIDEAYLGSSATRTEVCPTSQAPKVGRASWQPYQLQYQLATPTIEPIPHEGKLMLHNGANLIECGVGMEVHEHTNPAFSVAYDTYEINSIGKNPLVAVNPLKNKVSKIRTVFRNRVPDTKWISNTDENSNGAMRVFCKASDYNTTAVYHVTYTRLENNVPFTSINGQVSGNIRGTVNDLVDSATQLDTRLSIVERMKVMKDSHAYIHPTLLNGWVPYAATAGDDQSYDTARYYKDGTGRVYISGIIKGGAITNDTILFVLPVGYRPHGLETFATVRLLSSDLSNYKEELTRIAVTSAGDVMIKNVLGTAGNAWLNLSGISFQSQK</sequence>
<dbReference type="Proteomes" id="UP000190188">
    <property type="component" value="Unassembled WGS sequence"/>
</dbReference>
<dbReference type="InterPro" id="IPR022357">
    <property type="entry name" value="MIP_CS"/>
</dbReference>
<dbReference type="OrthoDB" id="2667186at2"/>
<name>A0A1T2XK82_9BACL</name>
<organism evidence="1 2">
    <name type="scientific">Paenibacillus selenitireducens</name>
    <dbReference type="NCBI Taxonomy" id="1324314"/>
    <lineage>
        <taxon>Bacteria</taxon>
        <taxon>Bacillati</taxon>
        <taxon>Bacillota</taxon>
        <taxon>Bacilli</taxon>
        <taxon>Bacillales</taxon>
        <taxon>Paenibacillaceae</taxon>
        <taxon>Paenibacillus</taxon>
    </lineage>
</organism>
<dbReference type="EMBL" id="MSZX01000002">
    <property type="protein sequence ID" value="OPA80228.1"/>
    <property type="molecule type" value="Genomic_DNA"/>
</dbReference>
<dbReference type="STRING" id="1324314.BVG16_05650"/>
<protein>
    <submittedName>
        <fullName evidence="1">Uncharacterized protein</fullName>
    </submittedName>
</protein>